<dbReference type="AlphaFoldDB" id="A0AAW2XS48"/>
<organism evidence="1">
    <name type="scientific">Sesamum latifolium</name>
    <dbReference type="NCBI Taxonomy" id="2727402"/>
    <lineage>
        <taxon>Eukaryota</taxon>
        <taxon>Viridiplantae</taxon>
        <taxon>Streptophyta</taxon>
        <taxon>Embryophyta</taxon>
        <taxon>Tracheophyta</taxon>
        <taxon>Spermatophyta</taxon>
        <taxon>Magnoliopsida</taxon>
        <taxon>eudicotyledons</taxon>
        <taxon>Gunneridae</taxon>
        <taxon>Pentapetalae</taxon>
        <taxon>asterids</taxon>
        <taxon>lamiids</taxon>
        <taxon>Lamiales</taxon>
        <taxon>Pedaliaceae</taxon>
        <taxon>Sesamum</taxon>
    </lineage>
</organism>
<reference evidence="1" key="1">
    <citation type="submission" date="2020-06" db="EMBL/GenBank/DDBJ databases">
        <authorList>
            <person name="Li T."/>
            <person name="Hu X."/>
            <person name="Zhang T."/>
            <person name="Song X."/>
            <person name="Zhang H."/>
            <person name="Dai N."/>
            <person name="Sheng W."/>
            <person name="Hou X."/>
            <person name="Wei L."/>
        </authorList>
    </citation>
    <scope>NUCLEOTIDE SEQUENCE</scope>
    <source>
        <strain evidence="1">KEN1</strain>
        <tissue evidence="1">Leaf</tissue>
    </source>
</reference>
<name>A0AAW2XS48_9LAMI</name>
<sequence>MASSDYGGDNGSFEENTSLSIAAGLAIPAPQQAKEDSIPTFQSSPVAVPATLNPLLAK</sequence>
<reference evidence="1" key="2">
    <citation type="journal article" date="2024" name="Plant">
        <title>Genomic evolution and insights into agronomic trait innovations of Sesamum species.</title>
        <authorList>
            <person name="Miao H."/>
            <person name="Wang L."/>
            <person name="Qu L."/>
            <person name="Liu H."/>
            <person name="Sun Y."/>
            <person name="Le M."/>
            <person name="Wang Q."/>
            <person name="Wei S."/>
            <person name="Zheng Y."/>
            <person name="Lin W."/>
            <person name="Duan Y."/>
            <person name="Cao H."/>
            <person name="Xiong S."/>
            <person name="Wang X."/>
            <person name="Wei L."/>
            <person name="Li C."/>
            <person name="Ma Q."/>
            <person name="Ju M."/>
            <person name="Zhao R."/>
            <person name="Li G."/>
            <person name="Mu C."/>
            <person name="Tian Q."/>
            <person name="Mei H."/>
            <person name="Zhang T."/>
            <person name="Gao T."/>
            <person name="Zhang H."/>
        </authorList>
    </citation>
    <scope>NUCLEOTIDE SEQUENCE</scope>
    <source>
        <strain evidence="1">KEN1</strain>
    </source>
</reference>
<accession>A0AAW2XS48</accession>
<protein>
    <submittedName>
        <fullName evidence="1">Uncharacterized protein</fullName>
    </submittedName>
</protein>
<comment type="caution">
    <text evidence="1">The sequence shown here is derived from an EMBL/GenBank/DDBJ whole genome shotgun (WGS) entry which is preliminary data.</text>
</comment>
<dbReference type="EMBL" id="JACGWN010000003">
    <property type="protein sequence ID" value="KAL0455762.1"/>
    <property type="molecule type" value="Genomic_DNA"/>
</dbReference>
<gene>
    <name evidence="1" type="ORF">Slati_0915400</name>
</gene>
<proteinExistence type="predicted"/>
<evidence type="ECO:0000313" key="1">
    <source>
        <dbReference type="EMBL" id="KAL0455762.1"/>
    </source>
</evidence>